<dbReference type="eggNOG" id="COG1196">
    <property type="taxonomic scope" value="Bacteria"/>
</dbReference>
<protein>
    <submittedName>
        <fullName evidence="1">Uncharacterized protein</fullName>
    </submittedName>
</protein>
<evidence type="ECO:0000313" key="1">
    <source>
        <dbReference type="EMBL" id="ADV44382.1"/>
    </source>
</evidence>
<name>E6SUN7_BACT6</name>
<reference evidence="1 2" key="2">
    <citation type="journal article" date="2011" name="Stand. Genomic Sci.">
        <title>Complete genome sequence of Bacteroides helcogenes type strain (P 36-108).</title>
        <authorList>
            <person name="Pati A."/>
            <person name="Gronow S."/>
            <person name="Zeytun A."/>
            <person name="Lapidus A."/>
            <person name="Nolan M."/>
            <person name="Hammon N."/>
            <person name="Deshpande S."/>
            <person name="Cheng J.F."/>
            <person name="Tapia R."/>
            <person name="Han C."/>
            <person name="Goodwin L."/>
            <person name="Pitluck S."/>
            <person name="Liolios K."/>
            <person name="Pagani I."/>
            <person name="Ivanova N."/>
            <person name="Mavromatis K."/>
            <person name="Chen A."/>
            <person name="Palaniappan K."/>
            <person name="Land M."/>
            <person name="Hauser L."/>
            <person name="Chang Y.J."/>
            <person name="Jeffries C.D."/>
            <person name="Detter J.C."/>
            <person name="Brambilla E."/>
            <person name="Rohde M."/>
            <person name="Goker M."/>
            <person name="Woyke T."/>
            <person name="Bristow J."/>
            <person name="Eisen J.A."/>
            <person name="Markowitz V."/>
            <person name="Hugenholtz P."/>
            <person name="Kyrpides N.C."/>
            <person name="Klenk H.P."/>
            <person name="Lucas S."/>
        </authorList>
    </citation>
    <scope>NUCLEOTIDE SEQUENCE [LARGE SCALE GENOMIC DNA]</scope>
    <source>
        <strain evidence="2">ATCC 35417 / DSM 20613 / JCM 6297 / CCUG 15421 / P 36-108</strain>
    </source>
</reference>
<dbReference type="Proteomes" id="UP000008630">
    <property type="component" value="Chromosome"/>
</dbReference>
<sequence length="1095" mass="116391">MADTIDILKELARKIRYATLEGENSGERVGRTLIGILNLISQLSRKELETVFLRKDKNDRTDHSLEIGGNLTVEGLLKALDGISVGDKGSITSDGIATLQILKALVMAEVKALSVSGAASVGSLDSEGNISTGTDVLAKGTVHSLNSVVQALSRTHDLTVEQTADIMHQIIHEYISSNKFVSGFLGEGFKVWKDDAGLWHGELDMLTVRKVFTVFELMVQKVVHQGGMAIRSAAGGKITKVTDGGSYWRCEHDSTDDFVANDQVLCQVFTGTKMKRYWRLVTSAGAGYFNLSKTDCEAGSAIPEAGDDVAVLGNRSNTARQKAQIDCAVGVDAPYRDDYAGINSYSLSGKLVTRTGNLTGITDDDFGPLSGSGLYGRNVYLKGVFRLLSGKTVDGALEEIKRQSDAARDSADASARSVAVIRTELSAVPGKIKAAVNETKLYADQSAANKANAALEVAKSYTNSEISVINGKIDLKVSKSDFNSLGTRVSSCESRITQTENSIRLKADQSTVNGIHSRLQSAEAKITPDAIKLTVKSQTEAIAASAAKRTEVWIDARGLDQSKYYPVTINLSVGIPMYTITVDRVLDVNRGKPSWSTHPGGFSVLCRWRTNASGWGTIGVQRIILDYTYAHCSVLPAGSIGQLTYGSLEYIYVRGGSMYHVMAEGATDTNISLHTSAYTWSSGQYSQKLDILTAVDAPVPDLSQRPTVDEIKSQFTIDTGGISMLGKKISLAGMVTFSSFDTSAQAVINGKATPAQVAAAKSEAISAASSDATTKANSAKSAAISAAASDASNKANNALNGAKGYTDQLKTTIIDGDYIKTTLIRAGSITADKIMVGSITGDRIMAGSITADKLKAGSITADKINVSSVQSAVVTAEKIAALSITTGNLTVTTGAKIGGWAIEGNALKITQAAGAKILVEPSGTRFLRINDETAKLMSVRADGVTGIYIYTQDTAGKCLMTIAQTGGKAIESYGNCIFTARTGELIDFIGSTRIGGLSVKAVRTSSFYTCSNDDTWITCTNSSHINITLPASPTPGKVIYIKKDSGGGVGIRGNGKSIRCNQDYRTEIYIPGFNIARLVYDGAYWQAMCSWWTDS</sequence>
<dbReference type="OrthoDB" id="1080171at2"/>
<gene>
    <name evidence="1" type="ordered locus">Bache_2416</name>
</gene>
<dbReference type="STRING" id="693979.Bache_2416"/>
<organism evidence="1 2">
    <name type="scientific">Bacteroides helcogenes (strain ATCC 35417 / DSM 20613 / JCM 6297 / CCUG 15421 / P 36-108)</name>
    <dbReference type="NCBI Taxonomy" id="693979"/>
    <lineage>
        <taxon>Bacteria</taxon>
        <taxon>Pseudomonadati</taxon>
        <taxon>Bacteroidota</taxon>
        <taxon>Bacteroidia</taxon>
        <taxon>Bacteroidales</taxon>
        <taxon>Bacteroidaceae</taxon>
        <taxon>Bacteroides</taxon>
    </lineage>
</organism>
<dbReference type="RefSeq" id="WP_013547972.1">
    <property type="nucleotide sequence ID" value="NC_014933.1"/>
</dbReference>
<dbReference type="EMBL" id="CP002352">
    <property type="protein sequence ID" value="ADV44382.1"/>
    <property type="molecule type" value="Genomic_DNA"/>
</dbReference>
<dbReference type="KEGG" id="bhl:Bache_2416"/>
<dbReference type="PATRIC" id="fig|693979.3.peg.2532"/>
<dbReference type="AlphaFoldDB" id="E6SUN7"/>
<dbReference type="HOGENOM" id="CLU_002008_0_0_10"/>
<evidence type="ECO:0000313" key="2">
    <source>
        <dbReference type="Proteomes" id="UP000008630"/>
    </source>
</evidence>
<accession>E6SUN7</accession>
<proteinExistence type="predicted"/>
<reference key="1">
    <citation type="submission" date="2010-11" db="EMBL/GenBank/DDBJ databases">
        <title>The complete genome of Bacteroides helcogenes P 36-108.</title>
        <authorList>
            <consortium name="US DOE Joint Genome Institute (JGI-PGF)"/>
            <person name="Lucas S."/>
            <person name="Copeland A."/>
            <person name="Lapidus A."/>
            <person name="Bruce D."/>
            <person name="Goodwin L."/>
            <person name="Pitluck S."/>
            <person name="Kyrpides N."/>
            <person name="Mavromatis K."/>
            <person name="Ivanova N."/>
            <person name="Zeytun A."/>
            <person name="Brettin T."/>
            <person name="Detter J.C."/>
            <person name="Tapia R."/>
            <person name="Han C."/>
            <person name="Land M."/>
            <person name="Hauser L."/>
            <person name="Markowitz V."/>
            <person name="Cheng J.-F."/>
            <person name="Hugenholtz P."/>
            <person name="Woyke T."/>
            <person name="Wu D."/>
            <person name="Gronow S."/>
            <person name="Wellnitz S."/>
            <person name="Brambilla E."/>
            <person name="Klenk H.-P."/>
            <person name="Eisen J.A."/>
        </authorList>
    </citation>
    <scope>NUCLEOTIDE SEQUENCE</scope>
    <source>
        <strain>P 36-108</strain>
    </source>
</reference>
<keyword evidence="2" id="KW-1185">Reference proteome</keyword>